<evidence type="ECO:0000313" key="3">
    <source>
        <dbReference type="Proteomes" id="UP000006868"/>
    </source>
</evidence>
<dbReference type="PATRIC" id="fig|886882.15.peg.2942"/>
<accession>A0A0D5ZBV5</accession>
<organism evidence="2 3">
    <name type="scientific">Paenibacillus polymyxa (strain SC2)</name>
    <name type="common">Bacillus polymyxa</name>
    <dbReference type="NCBI Taxonomy" id="886882"/>
    <lineage>
        <taxon>Bacteria</taxon>
        <taxon>Bacillati</taxon>
        <taxon>Bacillota</taxon>
        <taxon>Bacilli</taxon>
        <taxon>Bacillales</taxon>
        <taxon>Paenibacillaceae</taxon>
        <taxon>Paenibacillus</taxon>
    </lineage>
</organism>
<protein>
    <submittedName>
        <fullName evidence="2">Transposase</fullName>
    </submittedName>
</protein>
<evidence type="ECO:0000313" key="2">
    <source>
        <dbReference type="EMBL" id="AKA44260.1"/>
    </source>
</evidence>
<dbReference type="RefSeq" id="WP_014599886.1">
    <property type="nucleotide sequence ID" value="NC_014622.2"/>
</dbReference>
<dbReference type="HOGENOM" id="CLU_138501_1_0_9"/>
<gene>
    <name evidence="2" type="primary">iS1353B</name>
    <name evidence="2" type="ORF">PPSC2_13805</name>
</gene>
<reference evidence="2 3" key="1">
    <citation type="journal article" date="2011" name="J. Bacteriol.">
        <title>Complete genome sequence of Paenibacillus polymyxa SC2, a strain of plant growth-promoting Rhizobacterium with broad-spectrum antimicrobial activity.</title>
        <authorList>
            <person name="Ma M."/>
            <person name="Wang C."/>
            <person name="Ding Y."/>
            <person name="Li L."/>
            <person name="Shen D."/>
            <person name="Jiang X."/>
            <person name="Guan D."/>
            <person name="Cao F."/>
            <person name="Chen H."/>
            <person name="Feng R."/>
            <person name="Wang X."/>
            <person name="Ge Y."/>
            <person name="Yao L."/>
            <person name="Bing X."/>
            <person name="Yang X."/>
            <person name="Li J."/>
            <person name="Du B."/>
        </authorList>
    </citation>
    <scope>NUCLEOTIDE SEQUENCE [LARGE SCALE GENOMIC DNA]</scope>
    <source>
        <strain evidence="2 3">SC2</strain>
    </source>
</reference>
<dbReference type="KEGG" id="ppm:PPSC2_13805"/>
<dbReference type="AlphaFoldDB" id="A0A0D5ZBV5"/>
<dbReference type="EMBL" id="CP002213">
    <property type="protein sequence ID" value="AKA44260.1"/>
    <property type="molecule type" value="Genomic_DNA"/>
</dbReference>
<evidence type="ECO:0000256" key="1">
    <source>
        <dbReference type="SAM" id="MobiDB-lite"/>
    </source>
</evidence>
<feature type="region of interest" description="Disordered" evidence="1">
    <location>
        <begin position="93"/>
        <end position="114"/>
    </location>
</feature>
<name>A0A0D5ZBV5_PAEPS</name>
<proteinExistence type="predicted"/>
<feature type="compositionally biased region" description="Polar residues" evidence="1">
    <location>
        <begin position="103"/>
        <end position="114"/>
    </location>
</feature>
<dbReference type="Proteomes" id="UP000006868">
    <property type="component" value="Chromosome"/>
</dbReference>
<dbReference type="InterPro" id="IPR046929">
    <property type="entry name" value="HTH_Tnp"/>
</dbReference>
<sequence length="114" mass="12988">MSNKRGAFKIFSKQEIKQLEDNPNVQKVTDKTITYTPEFKVEAVKAYEAGQTPMDIFLRAGFDIDIIGHEKPKKSLYRWRNIYAAHGEASLLEEQRGKGSVGRPQTNNLSTEKN</sequence>
<dbReference type="Pfam" id="PF20310">
    <property type="entry name" value="HTH_Tnp_2"/>
    <property type="match status" value="1"/>
</dbReference>